<keyword evidence="1" id="KW-0472">Membrane</keyword>
<protein>
    <recommendedName>
        <fullName evidence="4">GAF domain-containing protein</fullName>
    </recommendedName>
</protein>
<feature type="transmembrane region" description="Helical" evidence="1">
    <location>
        <begin position="51"/>
        <end position="71"/>
    </location>
</feature>
<organism evidence="2 3">
    <name type="scientific">Alloalcanivorax marinus</name>
    <dbReference type="NCBI Taxonomy" id="1177169"/>
    <lineage>
        <taxon>Bacteria</taxon>
        <taxon>Pseudomonadati</taxon>
        <taxon>Pseudomonadota</taxon>
        <taxon>Gammaproteobacteria</taxon>
        <taxon>Oceanospirillales</taxon>
        <taxon>Alcanivoracaceae</taxon>
        <taxon>Alloalcanivorax</taxon>
    </lineage>
</organism>
<keyword evidence="3" id="KW-1185">Reference proteome</keyword>
<sequence>MLVDNYLLGTAILTLLVIAAFSFEKCRMLIRRTFRFILYENFLALILRNKFLQVVVPGVAGLYFLCLDVWGDDWGVIKNYQEQHEFIFSSIVVFSFIILVVRGTADWYEGKSDKAYIAFLEQFSVLTCKLVTRKLERFKEEAPRLNPGGNTFKRITQPKDQINMILGEIETLLLNHFAVKKKQVCITVMHQDPETNSWYYEYETNKGWKHTKAQKLIDEESAASECLKTGQPVFYACKKEASKRNMYFLSERDKNSGSGSVFCYPALTENRDYVDNYIVSIVTYGKRLCDPLDKEQAEAISDIFSDICQRIDLELTLHSIKKWQFEYHTIATRSAS</sequence>
<dbReference type="Proteomes" id="UP001108027">
    <property type="component" value="Unassembled WGS sequence"/>
</dbReference>
<feature type="transmembrane region" description="Helical" evidence="1">
    <location>
        <begin position="86"/>
        <end position="105"/>
    </location>
</feature>
<dbReference type="AlphaFoldDB" id="A0A9Q3URT1"/>
<evidence type="ECO:0000313" key="2">
    <source>
        <dbReference type="EMBL" id="MCC4310267.1"/>
    </source>
</evidence>
<dbReference type="RefSeq" id="WP_228234913.1">
    <property type="nucleotide sequence ID" value="NZ_ARXL01000008.1"/>
</dbReference>
<evidence type="ECO:0000313" key="3">
    <source>
        <dbReference type="Proteomes" id="UP001108027"/>
    </source>
</evidence>
<comment type="caution">
    <text evidence="2">The sequence shown here is derived from an EMBL/GenBank/DDBJ whole genome shotgun (WGS) entry which is preliminary data.</text>
</comment>
<evidence type="ECO:0000256" key="1">
    <source>
        <dbReference type="SAM" id="Phobius"/>
    </source>
</evidence>
<reference evidence="2" key="1">
    <citation type="submission" date="2021-10" db="EMBL/GenBank/DDBJ databases">
        <title>The diversity and Nitrogen Metabolism of Culturable Nitrate-Utilizing Bacteria Within the Oxygen Minimum Zone of the Changjiang (Yangtze River)Estuary.</title>
        <authorList>
            <person name="Zhang D."/>
            <person name="Zheng J."/>
            <person name="Liu S."/>
            <person name="He W."/>
        </authorList>
    </citation>
    <scope>NUCLEOTIDE SEQUENCE</scope>
    <source>
        <strain evidence="2">FXH-223</strain>
    </source>
</reference>
<dbReference type="EMBL" id="JAJGNA010000033">
    <property type="protein sequence ID" value="MCC4310267.1"/>
    <property type="molecule type" value="Genomic_DNA"/>
</dbReference>
<proteinExistence type="predicted"/>
<gene>
    <name evidence="2" type="ORF">LL252_16980</name>
</gene>
<accession>A0A9Q3URT1</accession>
<evidence type="ECO:0008006" key="4">
    <source>
        <dbReference type="Google" id="ProtNLM"/>
    </source>
</evidence>
<keyword evidence="1" id="KW-1133">Transmembrane helix</keyword>
<feature type="transmembrane region" description="Helical" evidence="1">
    <location>
        <begin position="6"/>
        <end position="23"/>
    </location>
</feature>
<name>A0A9Q3URT1_9GAMM</name>
<keyword evidence="1" id="KW-0812">Transmembrane</keyword>